<dbReference type="EMBL" id="CAJQUM010000001">
    <property type="protein sequence ID" value="CAG4882840.1"/>
    <property type="molecule type" value="Genomic_DNA"/>
</dbReference>
<reference evidence="3" key="1">
    <citation type="submission" date="2021-04" db="EMBL/GenBank/DDBJ databases">
        <authorList>
            <person name="Hornung B."/>
        </authorList>
    </citation>
    <scope>NUCLEOTIDE SEQUENCE</scope>
    <source>
        <strain evidence="3">G5G6</strain>
    </source>
</reference>
<keyword evidence="4" id="KW-1185">Reference proteome</keyword>
<dbReference type="AlphaFoldDB" id="A0A916J2M7"/>
<accession>A0A916J2M7</accession>
<dbReference type="Gene3D" id="3.50.50.60">
    <property type="entry name" value="FAD/NAD(P)-binding domain"/>
    <property type="match status" value="1"/>
</dbReference>
<proteinExistence type="predicted"/>
<dbReference type="Pfam" id="PF01494">
    <property type="entry name" value="FAD_binding_3"/>
    <property type="match status" value="1"/>
</dbReference>
<dbReference type="SUPFAM" id="SSF51395">
    <property type="entry name" value="FMN-linked oxidoreductases"/>
    <property type="match status" value="1"/>
</dbReference>
<dbReference type="PANTHER" id="PTHR43303">
    <property type="entry name" value="NADPH DEHYDROGENASE C23G7.10C-RELATED"/>
    <property type="match status" value="1"/>
</dbReference>
<dbReference type="Proteomes" id="UP000742786">
    <property type="component" value="Unassembled WGS sequence"/>
</dbReference>
<dbReference type="GO" id="GO:0010181">
    <property type="term" value="F:FMN binding"/>
    <property type="evidence" value="ECO:0007669"/>
    <property type="project" value="InterPro"/>
</dbReference>
<gene>
    <name evidence="3" type="ORF">GTOL_10722</name>
</gene>
<dbReference type="GO" id="GO:0071949">
    <property type="term" value="F:FAD binding"/>
    <property type="evidence" value="ECO:0007669"/>
    <property type="project" value="InterPro"/>
</dbReference>
<dbReference type="RefSeq" id="WP_220634872.1">
    <property type="nucleotide sequence ID" value="NZ_CAJQUM010000001.1"/>
</dbReference>
<dbReference type="Gene3D" id="3.20.20.70">
    <property type="entry name" value="Aldolase class I"/>
    <property type="match status" value="1"/>
</dbReference>
<dbReference type="CDD" id="cd02932">
    <property type="entry name" value="OYE_YqiM_FMN"/>
    <property type="match status" value="1"/>
</dbReference>
<dbReference type="InterPro" id="IPR044152">
    <property type="entry name" value="YqjM-like"/>
</dbReference>
<evidence type="ECO:0000313" key="4">
    <source>
        <dbReference type="Proteomes" id="UP000742786"/>
    </source>
</evidence>
<evidence type="ECO:0000259" key="2">
    <source>
        <dbReference type="Pfam" id="PF01494"/>
    </source>
</evidence>
<evidence type="ECO:0000259" key="1">
    <source>
        <dbReference type="Pfam" id="PF00724"/>
    </source>
</evidence>
<dbReference type="Pfam" id="PF00724">
    <property type="entry name" value="Oxidored_FMN"/>
    <property type="match status" value="1"/>
</dbReference>
<organism evidence="3 4">
    <name type="scientific">Georgfuchsia toluolica</name>
    <dbReference type="NCBI Taxonomy" id="424218"/>
    <lineage>
        <taxon>Bacteria</taxon>
        <taxon>Pseudomonadati</taxon>
        <taxon>Pseudomonadota</taxon>
        <taxon>Betaproteobacteria</taxon>
        <taxon>Nitrosomonadales</taxon>
        <taxon>Sterolibacteriaceae</taxon>
        <taxon>Georgfuchsia</taxon>
    </lineage>
</organism>
<dbReference type="GO" id="GO:0003959">
    <property type="term" value="F:NADPH dehydrogenase activity"/>
    <property type="evidence" value="ECO:0007669"/>
    <property type="project" value="InterPro"/>
</dbReference>
<dbReference type="InterPro" id="IPR013785">
    <property type="entry name" value="Aldolase_TIM"/>
</dbReference>
<dbReference type="PRINTS" id="PR00420">
    <property type="entry name" value="RNGMNOXGNASE"/>
</dbReference>
<name>A0A916J2M7_9PROT</name>
<protein>
    <submittedName>
        <fullName evidence="3">Salicylyl-CoA 5-hydroxylase</fullName>
    </submittedName>
</protein>
<comment type="caution">
    <text evidence="3">The sequence shown here is derived from an EMBL/GenBank/DDBJ whole genome shotgun (WGS) entry which is preliminary data.</text>
</comment>
<dbReference type="InterPro" id="IPR036188">
    <property type="entry name" value="FAD/NAD-bd_sf"/>
</dbReference>
<dbReference type="SUPFAM" id="SSF51905">
    <property type="entry name" value="FAD/NAD(P)-binding domain"/>
    <property type="match status" value="1"/>
</dbReference>
<dbReference type="NCBIfam" id="NF006101">
    <property type="entry name" value="PRK08255.1"/>
    <property type="match status" value="1"/>
</dbReference>
<evidence type="ECO:0000313" key="3">
    <source>
        <dbReference type="EMBL" id="CAG4882840.1"/>
    </source>
</evidence>
<dbReference type="GO" id="GO:0050661">
    <property type="term" value="F:NADP binding"/>
    <property type="evidence" value="ECO:0007669"/>
    <property type="project" value="InterPro"/>
</dbReference>
<feature type="domain" description="NADH:flavin oxidoreductase/NADH oxidase N-terminal" evidence="1">
    <location>
        <begin position="399"/>
        <end position="732"/>
    </location>
</feature>
<feature type="domain" description="FAD-binding" evidence="2">
    <location>
        <begin position="5"/>
        <end position="320"/>
    </location>
</feature>
<dbReference type="Gene3D" id="3.30.9.20">
    <property type="match status" value="1"/>
</dbReference>
<sequence length="767" mass="86084">MRIVCLGGGPAGLYFSILMKKANPACDITVIERNQPDSTFGWGIVFSDKTMDGFRQNDQKVVDEIERNFHHWDNCDVFFKDRRIVSGGHGFCGIGRLKLLQIFQARAKDLGVNLKFATEFKDPDDYAQDYDLVIGSDGVNSITRTKYESHFNPRIDVRKCRFIWLGTKKKLDAFTFAFKETPWGWFNLHAYQFNEEWATFIVETPEETWLKAGIDKMEPDQSIAFCEELFADMLDGNRLISNARHLRGSAVWLKFNRVLCERWFKDNIVLLGDAAHTAHFTIGSGTKLAMEDAAALVKVLNSTEGDIPARLARYQSEREIEALKLQSAARNRMTWFENVERYVGMEPDQFAFAVLTGSQRVGHANQKLRDKTYTDDFDRWFAARCGVSTSAGTEPVPPMFTPFKLRGLTLANRVVMSPMCMYSAEEGVPTDFHLVHYGSRGMGGAALIVTEMTCVSPYARITPGCTGIWNDEQELAWKRIVDYIHANGDSKVSLQIGHAGRKGSTRLAWDAIDIPLQSGGWPLLAPSPLPYIPGTSQVPKPMDRADMDHVKADFIAATHRAIKANFDIIEFHAAHGYLMSSFISPLTNQRQDEYGGSLENRCRYPLEVFRAMRAVWPKQKPMSVRISAHDWVAGGVTPDDSVDVARLFKDAGADIIHVSSGQVSKEESPVYGRMFQVPFSDQIRNELHVPTIAVGNIFEADHVNTIIAAGRADLCALARPHLADPTWTLHAAAEQGFKDILWPKQYQGGKTQLERNLERAAQLALNA</sequence>
<dbReference type="InterPro" id="IPR001155">
    <property type="entry name" value="OxRdtase_FMN_N"/>
</dbReference>
<dbReference type="InterPro" id="IPR002938">
    <property type="entry name" value="FAD-bd"/>
</dbReference>
<dbReference type="PANTHER" id="PTHR43303:SF3">
    <property type="entry name" value="BLR3436 PROTEIN"/>
    <property type="match status" value="1"/>
</dbReference>